<evidence type="ECO:0000313" key="2">
    <source>
        <dbReference type="Proteomes" id="UP000192472"/>
    </source>
</evidence>
<proteinExistence type="predicted"/>
<protein>
    <recommendedName>
        <fullName evidence="3">Lipocalin-like domain-containing protein</fullName>
    </recommendedName>
</protein>
<dbReference type="RefSeq" id="WP_084371167.1">
    <property type="nucleotide sequence ID" value="NZ_FWYF01000001.1"/>
</dbReference>
<dbReference type="AlphaFoldDB" id="A0A1W2G7V7"/>
<dbReference type="EMBL" id="FWYF01000001">
    <property type="protein sequence ID" value="SMD32512.1"/>
    <property type="molecule type" value="Genomic_DNA"/>
</dbReference>
<dbReference type="STRING" id="692418.SAMN04488029_0857"/>
<sequence>MKNQFSILLILSIIFFSSCSEDDENGSEFGDLPEELLGTWGSVDLTSTGCTTASDNGSCSVGCLTVTFSSGGIFTGQFYNEVIGGTVTANDNTLKLCDSSGFCNEITYSISGDLVEITWTDSIDGCTYKGVIALVGFPSELVGTWISNSASATGCDDSSDNGTCEQDCLSYTFQTTGAFNGTFANEPERTGFGYTIGSDLFLCWSGEFSCQEISYSVSGDSGSVSWEDNEDGCSYEADISKQ</sequence>
<name>A0A1W2G7V7_REIFA</name>
<dbReference type="PROSITE" id="PS51257">
    <property type="entry name" value="PROKAR_LIPOPROTEIN"/>
    <property type="match status" value="1"/>
</dbReference>
<dbReference type="Proteomes" id="UP000192472">
    <property type="component" value="Unassembled WGS sequence"/>
</dbReference>
<evidence type="ECO:0000313" key="1">
    <source>
        <dbReference type="EMBL" id="SMD32512.1"/>
    </source>
</evidence>
<organism evidence="1 2">
    <name type="scientific">Reichenbachiella faecimaris</name>
    <dbReference type="NCBI Taxonomy" id="692418"/>
    <lineage>
        <taxon>Bacteria</taxon>
        <taxon>Pseudomonadati</taxon>
        <taxon>Bacteroidota</taxon>
        <taxon>Cytophagia</taxon>
        <taxon>Cytophagales</taxon>
        <taxon>Reichenbachiellaceae</taxon>
        <taxon>Reichenbachiella</taxon>
    </lineage>
</organism>
<evidence type="ECO:0008006" key="3">
    <source>
        <dbReference type="Google" id="ProtNLM"/>
    </source>
</evidence>
<accession>A0A1W2G7V7</accession>
<gene>
    <name evidence="1" type="ORF">SAMN04488029_0857</name>
</gene>
<reference evidence="1 2" key="1">
    <citation type="submission" date="2017-04" db="EMBL/GenBank/DDBJ databases">
        <authorList>
            <person name="Afonso C.L."/>
            <person name="Miller P.J."/>
            <person name="Scott M.A."/>
            <person name="Spackman E."/>
            <person name="Goraichik I."/>
            <person name="Dimitrov K.M."/>
            <person name="Suarez D.L."/>
            <person name="Swayne D.E."/>
        </authorList>
    </citation>
    <scope>NUCLEOTIDE SEQUENCE [LARGE SCALE GENOMIC DNA]</scope>
    <source>
        <strain evidence="1 2">DSM 26133</strain>
    </source>
</reference>
<keyword evidence="2" id="KW-1185">Reference proteome</keyword>